<comment type="similarity">
    <text evidence="2">Belongs to the protease PrsW family.</text>
</comment>
<evidence type="ECO:0000313" key="11">
    <source>
        <dbReference type="EMBL" id="MPM25051.1"/>
    </source>
</evidence>
<evidence type="ECO:0000256" key="10">
    <source>
        <dbReference type="SAM" id="Phobius"/>
    </source>
</evidence>
<dbReference type="GO" id="GO:0005886">
    <property type="term" value="C:plasma membrane"/>
    <property type="evidence" value="ECO:0007669"/>
    <property type="project" value="UniProtKB-SubCell"/>
</dbReference>
<name>A0A644YAW6_9ZZZZ</name>
<keyword evidence="6 10" id="KW-0812">Transmembrane</keyword>
<dbReference type="PIRSF" id="PIRSF016933">
    <property type="entry name" value="PrsW"/>
    <property type="match status" value="1"/>
</dbReference>
<proteinExistence type="inferred from homology"/>
<comment type="caution">
    <text evidence="11">The sequence shown here is derived from an EMBL/GenBank/DDBJ whole genome shotgun (WGS) entry which is preliminary data.</text>
</comment>
<dbReference type="InterPro" id="IPR023596">
    <property type="entry name" value="Peptidase_PrsW_arch/bac"/>
</dbReference>
<dbReference type="PANTHER" id="PTHR36844:SF1">
    <property type="entry name" value="PROTEASE PRSW"/>
    <property type="match status" value="1"/>
</dbReference>
<dbReference type="GO" id="GO:0008233">
    <property type="term" value="F:peptidase activity"/>
    <property type="evidence" value="ECO:0007669"/>
    <property type="project" value="UniProtKB-KW"/>
</dbReference>
<organism evidence="11">
    <name type="scientific">bioreactor metagenome</name>
    <dbReference type="NCBI Taxonomy" id="1076179"/>
    <lineage>
        <taxon>unclassified sequences</taxon>
        <taxon>metagenomes</taxon>
        <taxon>ecological metagenomes</taxon>
    </lineage>
</organism>
<dbReference type="EMBL" id="VSSQ01004402">
    <property type="protein sequence ID" value="MPM25051.1"/>
    <property type="molecule type" value="Genomic_DNA"/>
</dbReference>
<feature type="transmembrane region" description="Helical" evidence="10">
    <location>
        <begin position="169"/>
        <end position="194"/>
    </location>
</feature>
<keyword evidence="9 10" id="KW-0472">Membrane</keyword>
<keyword evidence="4" id="KW-1003">Cell membrane</keyword>
<feature type="transmembrane region" description="Helical" evidence="10">
    <location>
        <begin position="104"/>
        <end position="124"/>
    </location>
</feature>
<feature type="transmembrane region" description="Helical" evidence="10">
    <location>
        <begin position="29"/>
        <end position="49"/>
    </location>
</feature>
<protein>
    <recommendedName>
        <fullName evidence="3">Protease PrsW</fullName>
    </recommendedName>
</protein>
<dbReference type="GO" id="GO:0006508">
    <property type="term" value="P:proteolysis"/>
    <property type="evidence" value="ECO:0007669"/>
    <property type="project" value="UniProtKB-KW"/>
</dbReference>
<feature type="transmembrane region" description="Helical" evidence="10">
    <location>
        <begin position="200"/>
        <end position="220"/>
    </location>
</feature>
<evidence type="ECO:0000256" key="9">
    <source>
        <dbReference type="ARBA" id="ARBA00023136"/>
    </source>
</evidence>
<evidence type="ECO:0000256" key="2">
    <source>
        <dbReference type="ARBA" id="ARBA00009165"/>
    </source>
</evidence>
<gene>
    <name evidence="11" type="ORF">SDC9_71541</name>
</gene>
<dbReference type="Pfam" id="PF13367">
    <property type="entry name" value="PrsW-protease"/>
    <property type="match status" value="1"/>
</dbReference>
<evidence type="ECO:0000256" key="4">
    <source>
        <dbReference type="ARBA" id="ARBA00022475"/>
    </source>
</evidence>
<reference evidence="11" key="1">
    <citation type="submission" date="2019-08" db="EMBL/GenBank/DDBJ databases">
        <authorList>
            <person name="Kucharzyk K."/>
            <person name="Murdoch R.W."/>
            <person name="Higgins S."/>
            <person name="Loffler F."/>
        </authorList>
    </citation>
    <scope>NUCLEOTIDE SEQUENCE</scope>
</reference>
<feature type="transmembrane region" description="Helical" evidence="10">
    <location>
        <begin position="69"/>
        <end position="92"/>
    </location>
</feature>
<evidence type="ECO:0000256" key="5">
    <source>
        <dbReference type="ARBA" id="ARBA00022670"/>
    </source>
</evidence>
<keyword evidence="5" id="KW-0645">Protease</keyword>
<evidence type="ECO:0000256" key="3">
    <source>
        <dbReference type="ARBA" id="ARBA00018997"/>
    </source>
</evidence>
<keyword evidence="8 10" id="KW-1133">Transmembrane helix</keyword>
<dbReference type="PANTHER" id="PTHR36844">
    <property type="entry name" value="PROTEASE PRSW"/>
    <property type="match status" value="1"/>
</dbReference>
<sequence>MEIITLALAPVLAFALFVYLKDKYNREPLVWLLVAFAAGCLLIGPAIIIERLLEDRVGLSIGPNTGSLVINAFVVVALTEELCKFAVLRIVFYRKKFFTEPINGIVYAVMLSLGFAFAESLIYILGASNIYATAIVRSVTAVPAHFIFAVFMGYFMGSAKFTYLHRRTGLVWLGFGLAVFFHGFYDVFLLAWWTPDDLQYISYAFLLFGLVYSVILINRAQKRSPFVKRRKWLRNLEDAKEKDFLDYLAGQKELLKKRRENMDGKTGAE</sequence>
<comment type="subcellular location">
    <subcellularLocation>
        <location evidence="1">Cell membrane</location>
        <topology evidence="1">Multi-pass membrane protein</topology>
    </subcellularLocation>
</comment>
<evidence type="ECO:0000256" key="6">
    <source>
        <dbReference type="ARBA" id="ARBA00022692"/>
    </source>
</evidence>
<evidence type="ECO:0000256" key="1">
    <source>
        <dbReference type="ARBA" id="ARBA00004651"/>
    </source>
</evidence>
<evidence type="ECO:0000256" key="7">
    <source>
        <dbReference type="ARBA" id="ARBA00022801"/>
    </source>
</evidence>
<accession>A0A644YAW6</accession>
<dbReference type="AlphaFoldDB" id="A0A644YAW6"/>
<feature type="transmembrane region" description="Helical" evidence="10">
    <location>
        <begin position="130"/>
        <end position="157"/>
    </location>
</feature>
<feature type="transmembrane region" description="Helical" evidence="10">
    <location>
        <begin position="6"/>
        <end position="22"/>
    </location>
</feature>
<dbReference type="InterPro" id="IPR026898">
    <property type="entry name" value="PrsW"/>
</dbReference>
<evidence type="ECO:0000256" key="8">
    <source>
        <dbReference type="ARBA" id="ARBA00022989"/>
    </source>
</evidence>
<keyword evidence="7" id="KW-0378">Hydrolase</keyword>